<dbReference type="AlphaFoldDB" id="A0A381PCW8"/>
<reference evidence="1" key="1">
    <citation type="submission" date="2018-05" db="EMBL/GenBank/DDBJ databases">
        <authorList>
            <person name="Lanie J.A."/>
            <person name="Ng W.-L."/>
            <person name="Kazmierczak K.M."/>
            <person name="Andrzejewski T.M."/>
            <person name="Davidsen T.M."/>
            <person name="Wayne K.J."/>
            <person name="Tettelin H."/>
            <person name="Glass J.I."/>
            <person name="Rusch D."/>
            <person name="Podicherti R."/>
            <person name="Tsui H.-C.T."/>
            <person name="Winkler M.E."/>
        </authorList>
    </citation>
    <scope>NUCLEOTIDE SEQUENCE</scope>
</reference>
<dbReference type="EMBL" id="UINC01000942">
    <property type="protein sequence ID" value="SUZ64780.1"/>
    <property type="molecule type" value="Genomic_DNA"/>
</dbReference>
<protein>
    <submittedName>
        <fullName evidence="1">Uncharacterized protein</fullName>
    </submittedName>
</protein>
<sequence length="40" mass="4545">MNGIESFSSFPGKHYLLHSEDLKTVVKNSINDFPCIIFTD</sequence>
<proteinExistence type="predicted"/>
<organism evidence="1">
    <name type="scientific">marine metagenome</name>
    <dbReference type="NCBI Taxonomy" id="408172"/>
    <lineage>
        <taxon>unclassified sequences</taxon>
        <taxon>metagenomes</taxon>
        <taxon>ecological metagenomes</taxon>
    </lineage>
</organism>
<gene>
    <name evidence="1" type="ORF">METZ01_LOCUS17634</name>
</gene>
<evidence type="ECO:0000313" key="1">
    <source>
        <dbReference type="EMBL" id="SUZ64780.1"/>
    </source>
</evidence>
<name>A0A381PCW8_9ZZZZ</name>
<accession>A0A381PCW8</accession>